<dbReference type="Gene3D" id="3.40.50.10320">
    <property type="entry name" value="LmbE-like"/>
    <property type="match status" value="1"/>
</dbReference>
<accession>A0A181CA60</accession>
<keyword evidence="2" id="KW-1185">Reference proteome</keyword>
<dbReference type="InterPro" id="IPR003737">
    <property type="entry name" value="GlcNAc_PI_deacetylase-related"/>
</dbReference>
<evidence type="ECO:0000313" key="1">
    <source>
        <dbReference type="EMBL" id="QIP36986.1"/>
    </source>
</evidence>
<reference evidence="1 2" key="1">
    <citation type="submission" date="2020-03" db="EMBL/GenBank/DDBJ databases">
        <title>Isolation of cellulose-producing strains, genome characterization and application of the synthesized cellulose films as an economical and sustainable material for piezoelectric sensor construction.</title>
        <authorList>
            <person name="Mangayil R.K."/>
        </authorList>
    </citation>
    <scope>NUCLEOTIDE SEQUENCE [LARGE SCALE GENOMIC DNA]</scope>
    <source>
        <strain evidence="1 2">ENS 9a1a</strain>
    </source>
</reference>
<dbReference type="Pfam" id="PF02585">
    <property type="entry name" value="PIG-L"/>
    <property type="match status" value="1"/>
</dbReference>
<dbReference type="InterPro" id="IPR024078">
    <property type="entry name" value="LmbE-like_dom_sf"/>
</dbReference>
<dbReference type="GeneID" id="85021882"/>
<organism evidence="1 2">
    <name type="scientific">Komagataeibacter rhaeticus</name>
    <dbReference type="NCBI Taxonomy" id="215221"/>
    <lineage>
        <taxon>Bacteria</taxon>
        <taxon>Pseudomonadati</taxon>
        <taxon>Pseudomonadota</taxon>
        <taxon>Alphaproteobacteria</taxon>
        <taxon>Acetobacterales</taxon>
        <taxon>Acetobacteraceae</taxon>
        <taxon>Komagataeibacter</taxon>
    </lineage>
</organism>
<dbReference type="Proteomes" id="UP000502533">
    <property type="component" value="Chromosome"/>
</dbReference>
<dbReference type="SUPFAM" id="SSF102588">
    <property type="entry name" value="LmbE-like"/>
    <property type="match status" value="1"/>
</dbReference>
<dbReference type="RefSeq" id="WP_039998768.1">
    <property type="nucleotide sequence ID" value="NZ_CALMTF010000081.1"/>
</dbReference>
<dbReference type="PANTHER" id="PTHR12993:SF29">
    <property type="entry name" value="BLR3841 PROTEIN"/>
    <property type="match status" value="1"/>
</dbReference>
<protein>
    <submittedName>
        <fullName evidence="1">PIG-L family deacetylase</fullName>
    </submittedName>
</protein>
<dbReference type="PANTHER" id="PTHR12993">
    <property type="entry name" value="N-ACETYLGLUCOSAMINYL-PHOSPHATIDYLINOSITOL DE-N-ACETYLASE-RELATED"/>
    <property type="match status" value="1"/>
</dbReference>
<dbReference type="EMBL" id="CP050139">
    <property type="protein sequence ID" value="QIP36986.1"/>
    <property type="molecule type" value="Genomic_DNA"/>
</dbReference>
<proteinExistence type="predicted"/>
<name>A0A181CA60_9PROT</name>
<dbReference type="AlphaFoldDB" id="A0A181CA60"/>
<gene>
    <name evidence="1" type="ORF">GWK63_06930</name>
</gene>
<sequence length="242" mass="25879">MKAAALHAALHALPVVPLADIVPGTAMILAPHPDDESLGCGGLIAACCAAGRPPLVVVMTDGVASHPHSSDWPATRLRMQRQGETLRAVACLGLAAQRVVFLNLPDTAVPHEGRLFTRVVTTLAGLARRHGCATVLAPWWADPHCDHEATWKTGVALCQQGGFALWAYPVWGWLLAPDREMDEGAPHGVRLDITACRAAKAQAVRMHESQYGGLITDDPTGFTLPETLLDALITDFEVFVRP</sequence>
<dbReference type="GO" id="GO:0016811">
    <property type="term" value="F:hydrolase activity, acting on carbon-nitrogen (but not peptide) bonds, in linear amides"/>
    <property type="evidence" value="ECO:0007669"/>
    <property type="project" value="TreeGrafter"/>
</dbReference>
<evidence type="ECO:0000313" key="2">
    <source>
        <dbReference type="Proteomes" id="UP000502533"/>
    </source>
</evidence>
<dbReference type="KEGG" id="kre:GWK63_06930"/>